<evidence type="ECO:0000313" key="3">
    <source>
        <dbReference type="Proteomes" id="UP001554567"/>
    </source>
</evidence>
<protein>
    <submittedName>
        <fullName evidence="2">Methyltransferase domain-containing protein</fullName>
    </submittedName>
</protein>
<name>A0ABV3N653_9GAMM</name>
<keyword evidence="2" id="KW-0489">Methyltransferase</keyword>
<dbReference type="InterPro" id="IPR041698">
    <property type="entry name" value="Methyltransf_25"/>
</dbReference>
<comment type="caution">
    <text evidence="2">The sequence shown here is derived from an EMBL/GenBank/DDBJ whole genome shotgun (WGS) entry which is preliminary data.</text>
</comment>
<dbReference type="SUPFAM" id="SSF53335">
    <property type="entry name" value="S-adenosyl-L-methionine-dependent methyltransferases"/>
    <property type="match status" value="1"/>
</dbReference>
<dbReference type="PANTHER" id="PTHR43667">
    <property type="entry name" value="CYCLOPROPANE-FATTY-ACYL-PHOSPHOLIPID SYNTHASE"/>
    <property type="match status" value="1"/>
</dbReference>
<evidence type="ECO:0000313" key="2">
    <source>
        <dbReference type="EMBL" id="MEW5291212.1"/>
    </source>
</evidence>
<dbReference type="Pfam" id="PF13649">
    <property type="entry name" value="Methyltransf_25"/>
    <property type="match status" value="1"/>
</dbReference>
<dbReference type="GO" id="GO:0008168">
    <property type="term" value="F:methyltransferase activity"/>
    <property type="evidence" value="ECO:0007669"/>
    <property type="project" value="UniProtKB-KW"/>
</dbReference>
<dbReference type="CDD" id="cd02440">
    <property type="entry name" value="AdoMet_MTases"/>
    <property type="match status" value="1"/>
</dbReference>
<dbReference type="Gene3D" id="3.40.50.150">
    <property type="entry name" value="Vaccinia Virus protein VP39"/>
    <property type="match status" value="1"/>
</dbReference>
<accession>A0ABV3N653</accession>
<feature type="domain" description="Methyltransferase" evidence="1">
    <location>
        <begin position="64"/>
        <end position="134"/>
    </location>
</feature>
<reference evidence="2 3" key="1">
    <citation type="submission" date="2024-07" db="EMBL/GenBank/DDBJ databases">
        <authorList>
            <person name="Dulla G.F.J."/>
            <person name="Delorm J.G."/>
        </authorList>
    </citation>
    <scope>NUCLEOTIDE SEQUENCE [LARGE SCALE GENOMIC DNA]</scope>
    <source>
        <strain evidence="2 3">JGD 233</strain>
    </source>
</reference>
<gene>
    <name evidence="2" type="ORF">ABW286_18855</name>
</gene>
<evidence type="ECO:0000259" key="1">
    <source>
        <dbReference type="Pfam" id="PF13649"/>
    </source>
</evidence>
<keyword evidence="3" id="KW-1185">Reference proteome</keyword>
<dbReference type="Proteomes" id="UP001554567">
    <property type="component" value="Unassembled WGS sequence"/>
</dbReference>
<dbReference type="EMBL" id="JBFKZN010000011">
    <property type="protein sequence ID" value="MEW5291212.1"/>
    <property type="molecule type" value="Genomic_DNA"/>
</dbReference>
<dbReference type="RefSeq" id="WP_367168392.1">
    <property type="nucleotide sequence ID" value="NZ_JBFKZN010000011.1"/>
</dbReference>
<sequence>MLIDNIDFAALYQQQLRQAKRSEKSPQYWDSRAAEMAVSCARPDSPYLQQLLSRIDFTGATTLLDVGCGPGTVCLHVASRLQQVWGIDYSAGMLAVARQKAAAMGLNNVTWLHRAWEDSWHDVPVCDIAVASRSTLVGDLRAAMLKLNQHARLWVVTTHSVSGFFGSTCSAGEGNKDDELPNYIYAVNVLWQMGIQAQVDFIRDPAHRDWAVLSWQPQRCALREAE</sequence>
<dbReference type="InterPro" id="IPR050723">
    <property type="entry name" value="CFA/CMAS"/>
</dbReference>
<dbReference type="PANTHER" id="PTHR43667:SF2">
    <property type="entry name" value="FATTY ACID C-METHYL TRANSFERASE"/>
    <property type="match status" value="1"/>
</dbReference>
<proteinExistence type="predicted"/>
<dbReference type="InterPro" id="IPR029063">
    <property type="entry name" value="SAM-dependent_MTases_sf"/>
</dbReference>
<organism evidence="2 3">
    <name type="scientific">Erwinia papayae</name>
    <dbReference type="NCBI Taxonomy" id="206499"/>
    <lineage>
        <taxon>Bacteria</taxon>
        <taxon>Pseudomonadati</taxon>
        <taxon>Pseudomonadota</taxon>
        <taxon>Gammaproteobacteria</taxon>
        <taxon>Enterobacterales</taxon>
        <taxon>Erwiniaceae</taxon>
        <taxon>Erwinia</taxon>
    </lineage>
</organism>
<dbReference type="GO" id="GO:0032259">
    <property type="term" value="P:methylation"/>
    <property type="evidence" value="ECO:0007669"/>
    <property type="project" value="UniProtKB-KW"/>
</dbReference>
<keyword evidence="2" id="KW-0808">Transferase</keyword>